<dbReference type="RefSeq" id="WP_379485518.1">
    <property type="nucleotide sequence ID" value="NZ_JBHMCF010000073.1"/>
</dbReference>
<comment type="caution">
    <text evidence="2">The sequence shown here is derived from an EMBL/GenBank/DDBJ whole genome shotgun (WGS) entry which is preliminary data.</text>
</comment>
<dbReference type="InterPro" id="IPR042099">
    <property type="entry name" value="ANL_N_sf"/>
</dbReference>
<organism evidence="2 3">
    <name type="scientific">Nonomuraea salmonea</name>
    <dbReference type="NCBI Taxonomy" id="46181"/>
    <lineage>
        <taxon>Bacteria</taxon>
        <taxon>Bacillati</taxon>
        <taxon>Actinomycetota</taxon>
        <taxon>Actinomycetes</taxon>
        <taxon>Streptosporangiales</taxon>
        <taxon>Streptosporangiaceae</taxon>
        <taxon>Nonomuraea</taxon>
    </lineage>
</organism>
<evidence type="ECO:0000313" key="2">
    <source>
        <dbReference type="EMBL" id="MFB9477725.1"/>
    </source>
</evidence>
<evidence type="ECO:0000313" key="3">
    <source>
        <dbReference type="Proteomes" id="UP001589568"/>
    </source>
</evidence>
<dbReference type="EMBL" id="JBHMCF010000073">
    <property type="protein sequence ID" value="MFB9477725.1"/>
    <property type="molecule type" value="Genomic_DNA"/>
</dbReference>
<dbReference type="Pfam" id="PF00501">
    <property type="entry name" value="AMP-binding"/>
    <property type="match status" value="1"/>
</dbReference>
<accession>A0ABV5P571</accession>
<sequence>MENLVEALESAPDTSLAGVGVLDAADLERLASWGAGPAGSLAGTVAELFEAQVDRDPAAVAVVSEGVEVSFGELETRANRVARALLSRGVGPESVVAVALERGVDLVVALLGVLKAGAAYLPVDVSYPQARIESMLAQAGVRVAVASPGLLPDAVDIDAGAHLPGGRLAVEERGVLRVDQAAYVMFTSGSTGTPKGVVVSHAGIGALVEGQQRWLGIGQGSR</sequence>
<gene>
    <name evidence="2" type="ORF">ACFFR3_50215</name>
</gene>
<evidence type="ECO:0000259" key="1">
    <source>
        <dbReference type="Pfam" id="PF00501"/>
    </source>
</evidence>
<dbReference type="SUPFAM" id="SSF56801">
    <property type="entry name" value="Acetyl-CoA synthetase-like"/>
    <property type="match status" value="1"/>
</dbReference>
<dbReference type="PANTHER" id="PTHR45527">
    <property type="entry name" value="NONRIBOSOMAL PEPTIDE SYNTHETASE"/>
    <property type="match status" value="1"/>
</dbReference>
<proteinExistence type="predicted"/>
<reference evidence="2 3" key="1">
    <citation type="submission" date="2024-09" db="EMBL/GenBank/DDBJ databases">
        <authorList>
            <person name="Sun Q."/>
            <person name="Mori K."/>
        </authorList>
    </citation>
    <scope>NUCLEOTIDE SEQUENCE [LARGE SCALE GENOMIC DNA]</scope>
    <source>
        <strain evidence="2 3">JCM 3324</strain>
    </source>
</reference>
<dbReference type="InterPro" id="IPR020845">
    <property type="entry name" value="AMP-binding_CS"/>
</dbReference>
<dbReference type="InterPro" id="IPR000873">
    <property type="entry name" value="AMP-dep_synth/lig_dom"/>
</dbReference>
<keyword evidence="3" id="KW-1185">Reference proteome</keyword>
<feature type="domain" description="AMP-dependent synthetase/ligase" evidence="1">
    <location>
        <begin position="49"/>
        <end position="211"/>
    </location>
</feature>
<protein>
    <submittedName>
        <fullName evidence="2">AMP-binding protein</fullName>
    </submittedName>
</protein>
<dbReference type="PROSITE" id="PS00455">
    <property type="entry name" value="AMP_BINDING"/>
    <property type="match status" value="1"/>
</dbReference>
<dbReference type="Proteomes" id="UP001589568">
    <property type="component" value="Unassembled WGS sequence"/>
</dbReference>
<dbReference type="PANTHER" id="PTHR45527:SF1">
    <property type="entry name" value="FATTY ACID SYNTHASE"/>
    <property type="match status" value="1"/>
</dbReference>
<feature type="non-terminal residue" evidence="2">
    <location>
        <position position="222"/>
    </location>
</feature>
<dbReference type="Gene3D" id="3.40.50.12780">
    <property type="entry name" value="N-terminal domain of ligase-like"/>
    <property type="match status" value="1"/>
</dbReference>
<name>A0ABV5P571_9ACTN</name>